<gene>
    <name evidence="1" type="ORF">ATB98_10125</name>
</gene>
<dbReference type="Proteomes" id="UP000078507">
    <property type="component" value="Unassembled WGS sequence"/>
</dbReference>
<accession>A0A178YTN2</accession>
<name>A0A178YTN2_SINSA</name>
<evidence type="ECO:0000313" key="1">
    <source>
        <dbReference type="EMBL" id="OAP50536.1"/>
    </source>
</evidence>
<keyword evidence="2" id="KW-1185">Reference proteome</keyword>
<protein>
    <submittedName>
        <fullName evidence="1">Uncharacterized protein</fullName>
    </submittedName>
</protein>
<evidence type="ECO:0000313" key="2">
    <source>
        <dbReference type="Proteomes" id="UP000078507"/>
    </source>
</evidence>
<dbReference type="EMBL" id="LNQB01000018">
    <property type="protein sequence ID" value="OAP50536.1"/>
    <property type="molecule type" value="Genomic_DNA"/>
</dbReference>
<sequence>MRYPGEVLTFLYRSVLSKLWYRHLDFGIGYGHIWDMAKQTTQRVSGRGEKTSSGAYKSAGTLADGVVILTQKSKPKHFTSREIKSTIEKVRRDASTGRFLDAADTKK</sequence>
<organism evidence="1 2">
    <name type="scientific">Sinorhizobium saheli</name>
    <dbReference type="NCBI Taxonomy" id="36856"/>
    <lineage>
        <taxon>Bacteria</taxon>
        <taxon>Pseudomonadati</taxon>
        <taxon>Pseudomonadota</taxon>
        <taxon>Alphaproteobacteria</taxon>
        <taxon>Hyphomicrobiales</taxon>
        <taxon>Rhizobiaceae</taxon>
        <taxon>Sinorhizobium/Ensifer group</taxon>
        <taxon>Sinorhizobium</taxon>
    </lineage>
</organism>
<comment type="caution">
    <text evidence="1">The sequence shown here is derived from an EMBL/GenBank/DDBJ whole genome shotgun (WGS) entry which is preliminary data.</text>
</comment>
<dbReference type="AlphaFoldDB" id="A0A178YTN2"/>
<proteinExistence type="predicted"/>
<dbReference type="STRING" id="36856.ATB98_10125"/>
<reference evidence="1 2" key="1">
    <citation type="submission" date="2015-11" db="EMBL/GenBank/DDBJ databases">
        <title>Ensifer anhuiense sp. nov., an effective nitrogen fixation bacterium with Glycine soja.</title>
        <authorList>
            <person name="Yan H."/>
            <person name="Chen W."/>
        </authorList>
    </citation>
    <scope>NUCLEOTIDE SEQUENCE [LARGE SCALE GENOMIC DNA]</scope>
    <source>
        <strain evidence="1 2">LMG 7837</strain>
    </source>
</reference>